<gene>
    <name evidence="2" type="ORF">HU739_018420</name>
</gene>
<dbReference type="InterPro" id="IPR011990">
    <property type="entry name" value="TPR-like_helical_dom_sf"/>
</dbReference>
<keyword evidence="3" id="KW-1185">Reference proteome</keyword>
<proteinExistence type="predicted"/>
<feature type="chain" id="PRO_5038998487" description="Tetratricopeptide repeat protein" evidence="1">
    <location>
        <begin position="25"/>
        <end position="366"/>
    </location>
</feature>
<evidence type="ECO:0000313" key="3">
    <source>
        <dbReference type="Proteomes" id="UP000631521"/>
    </source>
</evidence>
<protein>
    <recommendedName>
        <fullName evidence="4">Tetratricopeptide repeat protein</fullName>
    </recommendedName>
</protein>
<accession>A0A9E6NWZ8</accession>
<reference evidence="2 3" key="2">
    <citation type="journal article" date="2021" name="Microorganisms">
        <title>The Ever-Expanding Pseudomonas Genus: Description of 43 New Species and Partition of the Pseudomonas putida Group.</title>
        <authorList>
            <person name="Girard L."/>
            <person name="Lood C."/>
            <person name="Hofte M."/>
            <person name="Vandamme P."/>
            <person name="Rokni-Zadeh H."/>
            <person name="van Noort V."/>
            <person name="Lavigne R."/>
            <person name="De Mot R."/>
        </authorList>
    </citation>
    <scope>NUCLEOTIDE SEQUENCE [LARGE SCALE GENOMIC DNA]</scope>
    <source>
        <strain evidence="2 3">SWRI65</strain>
    </source>
</reference>
<dbReference type="KEGG" id="phv:HU739_018420"/>
<sequence>MIFLKKFWCLQIFLFIFFAGQSSLGTANDSLPLAEMVKKQFDVGLVPGLKSPRLLVVKNEDAALPDKLVLVAEVSGKDSVILSAKSALAKINNVYSPKSYDGFNVSVVKGVDKTIGVVDSQGEIYTFNSDAHVVGDVLNLITKKEDQTSQNFNVQFEYDAPRKSVAVSRVVYTVNNESCDRSLKSAYILPLNVLISKSLEDFDGATAFEYLQKLNLDIQAGRVKGEKLMSSFVVLTADQALVAYKNNDKNKLIESMGYLVADGGSSESCAPESYIAEAYFYPDKVGWSNDLGFLFAEAGYYSESVELLRKVISENPERTVAYLNIADAYWGLSQKDLAAENYKKYISMMQQSGKAMKIPRRVLERS</sequence>
<feature type="signal peptide" evidence="1">
    <location>
        <begin position="1"/>
        <end position="24"/>
    </location>
</feature>
<evidence type="ECO:0008006" key="4">
    <source>
        <dbReference type="Google" id="ProtNLM"/>
    </source>
</evidence>
<dbReference type="SUPFAM" id="SSF48452">
    <property type="entry name" value="TPR-like"/>
    <property type="match status" value="1"/>
</dbReference>
<dbReference type="Proteomes" id="UP000631521">
    <property type="component" value="Chromosome"/>
</dbReference>
<dbReference type="Gene3D" id="1.25.40.10">
    <property type="entry name" value="Tetratricopeptide repeat domain"/>
    <property type="match status" value="1"/>
</dbReference>
<name>A0A9E6NWZ8_9PSED</name>
<keyword evidence="1" id="KW-0732">Signal</keyword>
<dbReference type="AlphaFoldDB" id="A0A9E6NWZ8"/>
<dbReference type="EMBL" id="CP077091">
    <property type="protein sequence ID" value="QXI15884.1"/>
    <property type="molecule type" value="Genomic_DNA"/>
</dbReference>
<organism evidence="2 3">
    <name type="scientific">Pseudomonas hamedanensis</name>
    <dbReference type="NCBI Taxonomy" id="2745504"/>
    <lineage>
        <taxon>Bacteria</taxon>
        <taxon>Pseudomonadati</taxon>
        <taxon>Pseudomonadota</taxon>
        <taxon>Gammaproteobacteria</taxon>
        <taxon>Pseudomonadales</taxon>
        <taxon>Pseudomonadaceae</taxon>
        <taxon>Pseudomonas</taxon>
    </lineage>
</organism>
<evidence type="ECO:0000313" key="2">
    <source>
        <dbReference type="EMBL" id="QXI15884.1"/>
    </source>
</evidence>
<evidence type="ECO:0000256" key="1">
    <source>
        <dbReference type="SAM" id="SignalP"/>
    </source>
</evidence>
<dbReference type="RefSeq" id="WP_186546056.1">
    <property type="nucleotide sequence ID" value="NZ_CP077091.1"/>
</dbReference>
<reference evidence="2 3" key="1">
    <citation type="journal article" date="2020" name="Microorganisms">
        <title>Reliable Identification of Environmental Pseudomonas Isolates Using the rpoD Gene.</title>
        <authorList>
            <consortium name="The Broad Institute Genome Sequencing Platform"/>
            <person name="Girard L."/>
            <person name="Lood C."/>
            <person name="Rokni-Zadeh H."/>
            <person name="van Noort V."/>
            <person name="Lavigne R."/>
            <person name="De Mot R."/>
        </authorList>
    </citation>
    <scope>NUCLEOTIDE SEQUENCE [LARGE SCALE GENOMIC DNA]</scope>
    <source>
        <strain evidence="2 3">SWRI65</strain>
    </source>
</reference>